<dbReference type="AlphaFoldDB" id="A0A138AEE8"/>
<protein>
    <submittedName>
        <fullName evidence="1">Uncharacterized protein</fullName>
    </submittedName>
</protein>
<proteinExistence type="predicted"/>
<comment type="caution">
    <text evidence="1">The sequence shown here is derived from an EMBL/GenBank/DDBJ whole genome shotgun (WGS) entry which is preliminary data.</text>
</comment>
<dbReference type="STRING" id="239498.AXK60_08990"/>
<gene>
    <name evidence="1" type="ORF">AXK60_08990</name>
</gene>
<sequence length="94" mass="10159">MHTNTNPTAPFWNLSQLTMTGDVDESCGCTWYSWHDTDLLVHSADCASVPGRTWFSDPKLAELLQLSTGSDGTADTADLMGAVMYIVGPARVHA</sequence>
<name>A0A138AEE8_9ACTN</name>
<dbReference type="EMBL" id="LSRF01000044">
    <property type="protein sequence ID" value="KXP08790.1"/>
    <property type="molecule type" value="Genomic_DNA"/>
</dbReference>
<dbReference type="RefSeq" id="WP_068571665.1">
    <property type="nucleotide sequence ID" value="NZ_LSRF01000044.1"/>
</dbReference>
<organism evidence="1 2">
    <name type="scientific">Tsukamurella pseudospumae</name>
    <dbReference type="NCBI Taxonomy" id="239498"/>
    <lineage>
        <taxon>Bacteria</taxon>
        <taxon>Bacillati</taxon>
        <taxon>Actinomycetota</taxon>
        <taxon>Actinomycetes</taxon>
        <taxon>Mycobacteriales</taxon>
        <taxon>Tsukamurellaceae</taxon>
        <taxon>Tsukamurella</taxon>
    </lineage>
</organism>
<evidence type="ECO:0000313" key="2">
    <source>
        <dbReference type="Proteomes" id="UP000070258"/>
    </source>
</evidence>
<evidence type="ECO:0000313" key="1">
    <source>
        <dbReference type="EMBL" id="KXP08790.1"/>
    </source>
</evidence>
<accession>A0A138AEE8</accession>
<dbReference type="Proteomes" id="UP000070258">
    <property type="component" value="Unassembled WGS sequence"/>
</dbReference>
<reference evidence="2" key="1">
    <citation type="submission" date="2016-02" db="EMBL/GenBank/DDBJ databases">
        <authorList>
            <person name="Wen L."/>
            <person name="He K."/>
            <person name="Yang H."/>
        </authorList>
    </citation>
    <scope>NUCLEOTIDE SEQUENCE [LARGE SCALE GENOMIC DNA]</scope>
    <source>
        <strain evidence="2">JCM 15929</strain>
    </source>
</reference>